<evidence type="ECO:0000256" key="1">
    <source>
        <dbReference type="SAM" id="MobiDB-lite"/>
    </source>
</evidence>
<proteinExistence type="predicted"/>
<feature type="compositionally biased region" description="Acidic residues" evidence="1">
    <location>
        <begin position="28"/>
        <end position="42"/>
    </location>
</feature>
<gene>
    <name evidence="2" type="ORF">CASFOL_005150</name>
</gene>
<reference evidence="3" key="1">
    <citation type="journal article" date="2024" name="IScience">
        <title>Strigolactones Initiate the Formation of Haustorium-like Structures in Castilleja.</title>
        <authorList>
            <person name="Buerger M."/>
            <person name="Peterson D."/>
            <person name="Chory J."/>
        </authorList>
    </citation>
    <scope>NUCLEOTIDE SEQUENCE [LARGE SCALE GENOMIC DNA]</scope>
</reference>
<comment type="caution">
    <text evidence="2">The sequence shown here is derived from an EMBL/GenBank/DDBJ whole genome shotgun (WGS) entry which is preliminary data.</text>
</comment>
<dbReference type="PANTHER" id="PTHR33401:SF2">
    <property type="entry name" value="OS03G0138400 PROTEIN"/>
    <property type="match status" value="1"/>
</dbReference>
<dbReference type="AlphaFoldDB" id="A0ABD3E369"/>
<evidence type="ECO:0000313" key="2">
    <source>
        <dbReference type="EMBL" id="KAL3648747.1"/>
    </source>
</evidence>
<dbReference type="PANTHER" id="PTHR33401">
    <property type="entry name" value="LIGHT-HARVESTING COMPLEX-LIKE PROTEIN OHP2, CHLOROPLASTIC"/>
    <property type="match status" value="1"/>
</dbReference>
<feature type="compositionally biased region" description="Polar residues" evidence="1">
    <location>
        <begin position="1"/>
        <end position="16"/>
    </location>
</feature>
<keyword evidence="3" id="KW-1185">Reference proteome</keyword>
<sequence length="94" mass="10595">MDMNHNSLGSDVNTNYLHIVEPPKNEDSVCDDDDDDDDDDESQTLLSQKSEIPKKKVQWLDKNGDKLAEILEFQPSDVSDSDEDDSDSCICTIM</sequence>
<name>A0ABD3E369_9LAMI</name>
<dbReference type="EMBL" id="JAVIJP010000007">
    <property type="protein sequence ID" value="KAL3648747.1"/>
    <property type="molecule type" value="Genomic_DNA"/>
</dbReference>
<feature type="region of interest" description="Disordered" evidence="1">
    <location>
        <begin position="73"/>
        <end position="94"/>
    </location>
</feature>
<accession>A0ABD3E369</accession>
<organism evidence="2 3">
    <name type="scientific">Castilleja foliolosa</name>
    <dbReference type="NCBI Taxonomy" id="1961234"/>
    <lineage>
        <taxon>Eukaryota</taxon>
        <taxon>Viridiplantae</taxon>
        <taxon>Streptophyta</taxon>
        <taxon>Embryophyta</taxon>
        <taxon>Tracheophyta</taxon>
        <taxon>Spermatophyta</taxon>
        <taxon>Magnoliopsida</taxon>
        <taxon>eudicotyledons</taxon>
        <taxon>Gunneridae</taxon>
        <taxon>Pentapetalae</taxon>
        <taxon>asterids</taxon>
        <taxon>lamiids</taxon>
        <taxon>Lamiales</taxon>
        <taxon>Orobanchaceae</taxon>
        <taxon>Pedicularideae</taxon>
        <taxon>Castillejinae</taxon>
        <taxon>Castilleja</taxon>
    </lineage>
</organism>
<evidence type="ECO:0000313" key="3">
    <source>
        <dbReference type="Proteomes" id="UP001632038"/>
    </source>
</evidence>
<protein>
    <submittedName>
        <fullName evidence="2">Uncharacterized protein</fullName>
    </submittedName>
</protein>
<feature type="region of interest" description="Disordered" evidence="1">
    <location>
        <begin position="1"/>
        <end position="52"/>
    </location>
</feature>
<dbReference type="Proteomes" id="UP001632038">
    <property type="component" value="Unassembled WGS sequence"/>
</dbReference>